<evidence type="ECO:0000256" key="2">
    <source>
        <dbReference type="SAM" id="Phobius"/>
    </source>
</evidence>
<keyword evidence="2" id="KW-0472">Membrane</keyword>
<dbReference type="AlphaFoldDB" id="A0A168Q3W0"/>
<feature type="transmembrane region" description="Helical" evidence="2">
    <location>
        <begin position="21"/>
        <end position="43"/>
    </location>
</feature>
<dbReference type="InParanoid" id="A0A168Q3W0"/>
<keyword evidence="2" id="KW-1133">Transmembrane helix</keyword>
<protein>
    <submittedName>
        <fullName evidence="3">Uncharacterized protein</fullName>
    </submittedName>
</protein>
<dbReference type="Proteomes" id="UP000078561">
    <property type="component" value="Unassembled WGS sequence"/>
</dbReference>
<evidence type="ECO:0000313" key="4">
    <source>
        <dbReference type="Proteomes" id="UP000078561"/>
    </source>
</evidence>
<feature type="compositionally biased region" description="Low complexity" evidence="1">
    <location>
        <begin position="394"/>
        <end position="407"/>
    </location>
</feature>
<sequence length="407" mass="46104">MSRKNRYQTARQLPPVEEVTYTTIPSTLASLPHWFATVFGFLFDVVIKGLVIVKPILSFCVALFILKSLANYGASYALNLACPMIPSPFLSFVPMCAHWNDPVPDFSQLVSVQQKLYDTMMQHDPTRRLTFGTSNGNSLLYDSTATTQLSPLSLKEVELATRDLQLMIKYSQLAYRDILTTKLSDYLVHSRAFGRDIQSMQAQSKGVIDNLITYNTVTLRKLSDVEDGITSRQELRAIYESSMELIEKETRRLILAIEIAQSSLHTLESDLYAIHEITVQEKSHQRSQEPDVLADLINMVNGKGMQRPLVHQNLALLKEYDVERVKSSQRLMILLDRMEAVQMDLEELRTQVVAPILVADALPLEMHIENINKAIKRLKRGKLSTWRDDDPDESPTLPEPSSTPIAP</sequence>
<name>A0A168Q3W0_ABSGL</name>
<accession>A0A168Q3W0</accession>
<proteinExistence type="predicted"/>
<keyword evidence="2" id="KW-0812">Transmembrane</keyword>
<keyword evidence="4" id="KW-1185">Reference proteome</keyword>
<dbReference type="OrthoDB" id="4179406at2759"/>
<gene>
    <name evidence="3" type="primary">ABSGL_09308.1 scaffold 11175</name>
</gene>
<dbReference type="EMBL" id="LT554202">
    <property type="protein sequence ID" value="SAM03467.1"/>
    <property type="molecule type" value="Genomic_DNA"/>
</dbReference>
<evidence type="ECO:0000313" key="3">
    <source>
        <dbReference type="EMBL" id="SAM03467.1"/>
    </source>
</evidence>
<reference evidence="3" key="1">
    <citation type="submission" date="2016-04" db="EMBL/GenBank/DDBJ databases">
        <authorList>
            <person name="Evans L.H."/>
            <person name="Alamgir A."/>
            <person name="Owens N."/>
            <person name="Weber N.D."/>
            <person name="Virtaneva K."/>
            <person name="Barbian K."/>
            <person name="Babar A."/>
            <person name="Rosenke K."/>
        </authorList>
    </citation>
    <scope>NUCLEOTIDE SEQUENCE [LARGE SCALE GENOMIC DNA]</scope>
    <source>
        <strain evidence="3">CBS 101.48</strain>
    </source>
</reference>
<dbReference type="STRING" id="4829.A0A168Q3W0"/>
<organism evidence="3">
    <name type="scientific">Absidia glauca</name>
    <name type="common">Pin mould</name>
    <dbReference type="NCBI Taxonomy" id="4829"/>
    <lineage>
        <taxon>Eukaryota</taxon>
        <taxon>Fungi</taxon>
        <taxon>Fungi incertae sedis</taxon>
        <taxon>Mucoromycota</taxon>
        <taxon>Mucoromycotina</taxon>
        <taxon>Mucoromycetes</taxon>
        <taxon>Mucorales</taxon>
        <taxon>Cunninghamellaceae</taxon>
        <taxon>Absidia</taxon>
    </lineage>
</organism>
<feature type="region of interest" description="Disordered" evidence="1">
    <location>
        <begin position="384"/>
        <end position="407"/>
    </location>
</feature>
<evidence type="ECO:0000256" key="1">
    <source>
        <dbReference type="SAM" id="MobiDB-lite"/>
    </source>
</evidence>
<dbReference type="OMA" id="VMLDRME"/>